<feature type="compositionally biased region" description="Basic and acidic residues" evidence="8">
    <location>
        <begin position="81"/>
        <end position="94"/>
    </location>
</feature>
<keyword evidence="11" id="KW-1185">Reference proteome</keyword>
<dbReference type="Gene3D" id="2.40.70.10">
    <property type="entry name" value="Acid Proteases"/>
    <property type="match status" value="1"/>
</dbReference>
<dbReference type="Proteomes" id="UP000265515">
    <property type="component" value="Unassembled WGS sequence"/>
</dbReference>
<proteinExistence type="predicted"/>
<dbReference type="SUPFAM" id="SSF50630">
    <property type="entry name" value="Acid proteases"/>
    <property type="match status" value="1"/>
</dbReference>
<comment type="caution">
    <text evidence="10">The sequence shown here is derived from an EMBL/GenBank/DDBJ whole genome shotgun (WGS) entry which is preliminary data.</text>
</comment>
<dbReference type="PROSITE" id="PS50994">
    <property type="entry name" value="INTEGRASE"/>
    <property type="match status" value="1"/>
</dbReference>
<dbReference type="InterPro" id="IPR053134">
    <property type="entry name" value="RNA-dir_DNA_polymerase"/>
</dbReference>
<feature type="compositionally biased region" description="Basic and acidic residues" evidence="8">
    <location>
        <begin position="48"/>
        <end position="66"/>
    </location>
</feature>
<reference evidence="10 11" key="1">
    <citation type="journal article" date="2018" name="Cell">
        <title>The Chara Genome: Secondary Complexity and Implications for Plant Terrestrialization.</title>
        <authorList>
            <person name="Nishiyama T."/>
            <person name="Sakayama H."/>
            <person name="Vries J.D."/>
            <person name="Buschmann H."/>
            <person name="Saint-Marcoux D."/>
            <person name="Ullrich K.K."/>
            <person name="Haas F.B."/>
            <person name="Vanderstraeten L."/>
            <person name="Becker D."/>
            <person name="Lang D."/>
            <person name="Vosolsobe S."/>
            <person name="Rombauts S."/>
            <person name="Wilhelmsson P.K.I."/>
            <person name="Janitza P."/>
            <person name="Kern R."/>
            <person name="Heyl A."/>
            <person name="Rumpler F."/>
            <person name="Villalobos L.I.A.C."/>
            <person name="Clay J.M."/>
            <person name="Skokan R."/>
            <person name="Toyoda A."/>
            <person name="Suzuki Y."/>
            <person name="Kagoshima H."/>
            <person name="Schijlen E."/>
            <person name="Tajeshwar N."/>
            <person name="Catarino B."/>
            <person name="Hetherington A.J."/>
            <person name="Saltykova A."/>
            <person name="Bonnot C."/>
            <person name="Breuninger H."/>
            <person name="Symeonidi A."/>
            <person name="Radhakrishnan G.V."/>
            <person name="Van Nieuwerburgh F."/>
            <person name="Deforce D."/>
            <person name="Chang C."/>
            <person name="Karol K.G."/>
            <person name="Hedrich R."/>
            <person name="Ulvskov P."/>
            <person name="Glockner G."/>
            <person name="Delwiche C.F."/>
            <person name="Petrasek J."/>
            <person name="Van de Peer Y."/>
            <person name="Friml J."/>
            <person name="Beilby M."/>
            <person name="Dolan L."/>
            <person name="Kohara Y."/>
            <person name="Sugano S."/>
            <person name="Fujiyama A."/>
            <person name="Delaux P.-M."/>
            <person name="Quint M."/>
            <person name="TheiBen G."/>
            <person name="Hagemann M."/>
            <person name="Harholt J."/>
            <person name="Dunand C."/>
            <person name="Zachgo S."/>
            <person name="Langdale J."/>
            <person name="Maumus F."/>
            <person name="Straeten D.V.D."/>
            <person name="Gould S.B."/>
            <person name="Rensing S.A."/>
        </authorList>
    </citation>
    <scope>NUCLEOTIDE SEQUENCE [LARGE SCALE GENOMIC DNA]</scope>
    <source>
        <strain evidence="10 11">S276</strain>
    </source>
</reference>
<dbReference type="GO" id="GO:0015074">
    <property type="term" value="P:DNA integration"/>
    <property type="evidence" value="ECO:0007669"/>
    <property type="project" value="InterPro"/>
</dbReference>
<dbReference type="Gene3D" id="3.10.10.10">
    <property type="entry name" value="HIV Type 1 Reverse Transcriptase, subunit A, domain 1"/>
    <property type="match status" value="2"/>
</dbReference>
<dbReference type="InterPro" id="IPR001584">
    <property type="entry name" value="Integrase_cat-core"/>
</dbReference>
<protein>
    <recommendedName>
        <fullName evidence="9">Integrase catalytic domain-containing protein</fullName>
    </recommendedName>
</protein>
<evidence type="ECO:0000256" key="7">
    <source>
        <dbReference type="ARBA" id="ARBA00022918"/>
    </source>
</evidence>
<dbReference type="InterPro" id="IPR000477">
    <property type="entry name" value="RT_dom"/>
</dbReference>
<dbReference type="GO" id="GO:0006508">
    <property type="term" value="P:proteolysis"/>
    <property type="evidence" value="ECO:0007669"/>
    <property type="project" value="UniProtKB-KW"/>
</dbReference>
<dbReference type="InterPro" id="IPR043502">
    <property type="entry name" value="DNA/RNA_pol_sf"/>
</dbReference>
<keyword evidence="4" id="KW-0540">Nuclease</keyword>
<dbReference type="PANTHER" id="PTHR24559">
    <property type="entry name" value="TRANSPOSON TY3-I GAG-POL POLYPROTEIN"/>
    <property type="match status" value="1"/>
</dbReference>
<dbReference type="GO" id="GO:0003676">
    <property type="term" value="F:nucleic acid binding"/>
    <property type="evidence" value="ECO:0007669"/>
    <property type="project" value="InterPro"/>
</dbReference>
<evidence type="ECO:0000256" key="6">
    <source>
        <dbReference type="ARBA" id="ARBA00022801"/>
    </source>
</evidence>
<dbReference type="GO" id="GO:0004519">
    <property type="term" value="F:endonuclease activity"/>
    <property type="evidence" value="ECO:0007669"/>
    <property type="project" value="UniProtKB-KW"/>
</dbReference>
<dbReference type="PANTHER" id="PTHR24559:SF444">
    <property type="entry name" value="REVERSE TRANSCRIPTASE DOMAIN-CONTAINING PROTEIN"/>
    <property type="match status" value="1"/>
</dbReference>
<feature type="region of interest" description="Disordered" evidence="8">
    <location>
        <begin position="300"/>
        <end position="348"/>
    </location>
</feature>
<dbReference type="GO" id="GO:0008233">
    <property type="term" value="F:peptidase activity"/>
    <property type="evidence" value="ECO:0007669"/>
    <property type="project" value="UniProtKB-KW"/>
</dbReference>
<evidence type="ECO:0000256" key="4">
    <source>
        <dbReference type="ARBA" id="ARBA00022722"/>
    </source>
</evidence>
<keyword evidence="3" id="KW-0548">Nucleotidyltransferase</keyword>
<dbReference type="FunFam" id="3.10.10.10:FF:000007">
    <property type="entry name" value="Retrovirus-related Pol polyprotein from transposon 17.6-like Protein"/>
    <property type="match status" value="1"/>
</dbReference>
<dbReference type="SUPFAM" id="SSF53098">
    <property type="entry name" value="Ribonuclease H-like"/>
    <property type="match status" value="1"/>
</dbReference>
<dbReference type="InterPro" id="IPR012337">
    <property type="entry name" value="RNaseH-like_sf"/>
</dbReference>
<dbReference type="InterPro" id="IPR021109">
    <property type="entry name" value="Peptidase_aspartic_dom_sf"/>
</dbReference>
<dbReference type="Pfam" id="PF00078">
    <property type="entry name" value="RVT_1"/>
    <property type="match status" value="1"/>
</dbReference>
<keyword evidence="5" id="KW-0255">Endonuclease</keyword>
<dbReference type="InterPro" id="IPR036397">
    <property type="entry name" value="RNaseH_sf"/>
</dbReference>
<dbReference type="EMBL" id="BFEA01000621">
    <property type="protein sequence ID" value="GBG87587.1"/>
    <property type="molecule type" value="Genomic_DNA"/>
</dbReference>
<evidence type="ECO:0000256" key="3">
    <source>
        <dbReference type="ARBA" id="ARBA00022695"/>
    </source>
</evidence>
<dbReference type="CDD" id="cd00303">
    <property type="entry name" value="retropepsin_like"/>
    <property type="match status" value="1"/>
</dbReference>
<dbReference type="CDD" id="cd01647">
    <property type="entry name" value="RT_LTR"/>
    <property type="match status" value="1"/>
</dbReference>
<feature type="region of interest" description="Disordered" evidence="8">
    <location>
        <begin position="43"/>
        <end position="94"/>
    </location>
</feature>
<dbReference type="GO" id="GO:0003964">
    <property type="term" value="F:RNA-directed DNA polymerase activity"/>
    <property type="evidence" value="ECO:0007669"/>
    <property type="project" value="UniProtKB-KW"/>
</dbReference>
<name>A0A388LZ40_CHABU</name>
<keyword evidence="2" id="KW-0808">Transferase</keyword>
<evidence type="ECO:0000313" key="10">
    <source>
        <dbReference type="EMBL" id="GBG87587.1"/>
    </source>
</evidence>
<feature type="region of interest" description="Disordered" evidence="8">
    <location>
        <begin position="1"/>
        <end position="20"/>
    </location>
</feature>
<gene>
    <name evidence="10" type="ORF">CBR_g45739</name>
</gene>
<keyword evidence="1" id="KW-0645">Protease</keyword>
<accession>A0A388LZ40</accession>
<dbReference type="AlphaFoldDB" id="A0A388LZ40"/>
<feature type="domain" description="Integrase catalytic" evidence="9">
    <location>
        <begin position="715"/>
        <end position="860"/>
    </location>
</feature>
<keyword evidence="6" id="KW-0378">Hydrolase</keyword>
<dbReference type="SUPFAM" id="SSF56672">
    <property type="entry name" value="DNA/RNA polymerases"/>
    <property type="match status" value="1"/>
</dbReference>
<dbReference type="Gene3D" id="3.30.420.10">
    <property type="entry name" value="Ribonuclease H-like superfamily/Ribonuclease H"/>
    <property type="match status" value="1"/>
</dbReference>
<evidence type="ECO:0000313" key="11">
    <source>
        <dbReference type="Proteomes" id="UP000265515"/>
    </source>
</evidence>
<evidence type="ECO:0000256" key="2">
    <source>
        <dbReference type="ARBA" id="ARBA00022679"/>
    </source>
</evidence>
<organism evidence="10 11">
    <name type="scientific">Chara braunii</name>
    <name type="common">Braun's stonewort</name>
    <dbReference type="NCBI Taxonomy" id="69332"/>
    <lineage>
        <taxon>Eukaryota</taxon>
        <taxon>Viridiplantae</taxon>
        <taxon>Streptophyta</taxon>
        <taxon>Charophyceae</taxon>
        <taxon>Charales</taxon>
        <taxon>Characeae</taxon>
        <taxon>Chara</taxon>
    </lineage>
</organism>
<evidence type="ECO:0000256" key="5">
    <source>
        <dbReference type="ARBA" id="ARBA00022759"/>
    </source>
</evidence>
<evidence type="ECO:0000259" key="9">
    <source>
        <dbReference type="PROSITE" id="PS50994"/>
    </source>
</evidence>
<dbReference type="Pfam" id="PF08284">
    <property type="entry name" value="RVP_2"/>
    <property type="match status" value="1"/>
</dbReference>
<keyword evidence="7" id="KW-0695">RNA-directed DNA polymerase</keyword>
<dbReference type="Gramene" id="GBG87587">
    <property type="protein sequence ID" value="GBG87587"/>
    <property type="gene ID" value="CBR_g45739"/>
</dbReference>
<sequence length="860" mass="97354">MVDTRHGLSTTPYTKEQEESVATILKERKEKEVKKKALYEAQAAKKKKLEEEMERVKREDEEKLKEEEEEEEEEIPLMRTVRREEKGESSGKDEKKLEKMVSEWTYVGTAPVEEESQVVFTTSCMGGEVKQWVLAEANATGFDDIGEWAKTMTLKQFLAKVKDRFLDKTMADKAFDQLTTIGQKSWSSVESLSHEVDRLLQVPGLNLQDSQVLYIYSHALPEPIRGHLVAEAKSGKYSYRQFRNLALQREQMTSQVKGSYAVAVKNGGGGSRGGYGKRVLWRQKHQDHTLVVFDDDTMEKWPLENEGGGDGNSDPGKGEVTAATVNKGGPSSNNRPKGRPRSFPYHPGIAAGRPWLKMGLTREKPKREQPVGITYVPTESEGAITCEAPTIPFRTPTPVAEDGNPSARRSDNPTPVLCLSLDDSLDELGSELVALCSSWAKKAKSKGELLIADLVVNRTHVGAMLDPGSTRSYMSERAIRKLHLGMKIQTLARPITSMLADKSTMMVTQYVDRVRCQFSTKDGKKIWHELPFLTEKNMPFDIILGMDWHEEADPKIDFKQKEVRIKDESSELQSIKLYHRSGSDSVLSFCCMSYPAFRSMVAKKKLEDEVVMLLVKKVGESSTTHPPGIDALLTEFADVMSEPTGVTSRAIKHTIEIVPGGTVPKVPIYRMSPRELEELKKQLSELTEKGWIRPSSSPYGAKGSKIELKSGYHQIEVDPADQHKTAFRTRYGHYEFIVMPFGLTNAPATFQRSMNELFRQWLDDFVIVYLDDILVYKAKTELVIAKFQMRWVTEYGFPMSIVSDHDVRFTSMPWQKLMEAYGTRLTMSSGRHPETNGQSEQMNRMVQQLLRMYVRPDQID</sequence>
<feature type="region of interest" description="Disordered" evidence="8">
    <location>
        <begin position="389"/>
        <end position="411"/>
    </location>
</feature>
<evidence type="ECO:0000256" key="8">
    <source>
        <dbReference type="SAM" id="MobiDB-lite"/>
    </source>
</evidence>
<evidence type="ECO:0000256" key="1">
    <source>
        <dbReference type="ARBA" id="ARBA00022670"/>
    </source>
</evidence>
<dbReference type="OrthoDB" id="9445845at2759"/>